<protein>
    <submittedName>
        <fullName evidence="4">SDR family NAD(P)-dependent oxidoreductase</fullName>
    </submittedName>
</protein>
<dbReference type="GO" id="GO:0016491">
    <property type="term" value="F:oxidoreductase activity"/>
    <property type="evidence" value="ECO:0007669"/>
    <property type="project" value="UniProtKB-KW"/>
</dbReference>
<dbReference type="SUPFAM" id="SSF51735">
    <property type="entry name" value="NAD(P)-binding Rossmann-fold domains"/>
    <property type="match status" value="1"/>
</dbReference>
<keyword evidence="2" id="KW-0560">Oxidoreductase</keyword>
<evidence type="ECO:0000256" key="1">
    <source>
        <dbReference type="ARBA" id="ARBA00006484"/>
    </source>
</evidence>
<dbReference type="PANTHER" id="PTHR43391">
    <property type="entry name" value="RETINOL DEHYDROGENASE-RELATED"/>
    <property type="match status" value="1"/>
</dbReference>
<dbReference type="PRINTS" id="PR00081">
    <property type="entry name" value="GDHRDH"/>
</dbReference>
<proteinExistence type="inferred from homology"/>
<dbReference type="Gene3D" id="3.40.50.720">
    <property type="entry name" value="NAD(P)-binding Rossmann-like Domain"/>
    <property type="match status" value="1"/>
</dbReference>
<dbReference type="InterPro" id="IPR036291">
    <property type="entry name" value="NAD(P)-bd_dom_sf"/>
</dbReference>
<evidence type="ECO:0000313" key="5">
    <source>
        <dbReference type="Proteomes" id="UP000256708"/>
    </source>
</evidence>
<dbReference type="Pfam" id="PF00106">
    <property type="entry name" value="adh_short"/>
    <property type="match status" value="1"/>
</dbReference>
<dbReference type="PANTHER" id="PTHR43391:SF82">
    <property type="entry name" value="OXIDOREDUCTASE SADH-RELATED"/>
    <property type="match status" value="1"/>
</dbReference>
<dbReference type="InterPro" id="IPR002347">
    <property type="entry name" value="SDR_fam"/>
</dbReference>
<name>A0A3D8LD92_9BACT</name>
<dbReference type="AlphaFoldDB" id="A0A3D8LD92"/>
<evidence type="ECO:0000256" key="2">
    <source>
        <dbReference type="ARBA" id="ARBA00023002"/>
    </source>
</evidence>
<evidence type="ECO:0000313" key="4">
    <source>
        <dbReference type="EMBL" id="RDV15375.1"/>
    </source>
</evidence>
<organism evidence="4 5">
    <name type="scientific">Pontibacter diazotrophicus</name>
    <dbReference type="NCBI Taxonomy" id="1400979"/>
    <lineage>
        <taxon>Bacteria</taxon>
        <taxon>Pseudomonadati</taxon>
        <taxon>Bacteroidota</taxon>
        <taxon>Cytophagia</taxon>
        <taxon>Cytophagales</taxon>
        <taxon>Hymenobacteraceae</taxon>
        <taxon>Pontibacter</taxon>
    </lineage>
</organism>
<accession>A0A3D8LD92</accession>
<comment type="similarity">
    <text evidence="1 3">Belongs to the short-chain dehydrogenases/reductases (SDR) family.</text>
</comment>
<gene>
    <name evidence="4" type="ORF">DXT99_09965</name>
</gene>
<dbReference type="PROSITE" id="PS00061">
    <property type="entry name" value="ADH_SHORT"/>
    <property type="match status" value="1"/>
</dbReference>
<dbReference type="InterPro" id="IPR020904">
    <property type="entry name" value="Sc_DH/Rdtase_CS"/>
</dbReference>
<dbReference type="PRINTS" id="PR00080">
    <property type="entry name" value="SDRFAMILY"/>
</dbReference>
<evidence type="ECO:0000256" key="3">
    <source>
        <dbReference type="RuleBase" id="RU000363"/>
    </source>
</evidence>
<reference evidence="5" key="1">
    <citation type="submission" date="2018-08" db="EMBL/GenBank/DDBJ databases">
        <authorList>
            <person name="Liu Z.-W."/>
            <person name="Du Z.-J."/>
        </authorList>
    </citation>
    <scope>NUCLEOTIDE SEQUENCE [LARGE SCALE GENOMIC DNA]</scope>
    <source>
        <strain evidence="5">H4X</strain>
    </source>
</reference>
<dbReference type="Proteomes" id="UP000256708">
    <property type="component" value="Unassembled WGS sequence"/>
</dbReference>
<dbReference type="OrthoDB" id="9775296at2"/>
<keyword evidence="5" id="KW-1185">Reference proteome</keyword>
<sequence>MTSSSFSNTVVIVTGAASGIGRELALQAAARGAVVVAADINYKGLEAMREIAWQQGAAMVIHQLDVADKEAVLLFAQTIIPRIKGHRLVLINNAGVALFSGSFHHTYLEDFEALLQVNLWGTIHMTKAFYPYFMEMNEGHIVNLSSVFGLGGVANQTAYCTSKFAVRGFTETLRMELLGTNVFTTAVHPGGIKTNIVKAALPKGPIATAAMHRISVKSFEQMAKTTPEEAARLILDAVEKKKQRLVIGSDGKIIDLVTRLFPVSYTSILKKQIEQVFANPYKNRSTRANRKRT</sequence>
<dbReference type="EMBL" id="QRGR01000009">
    <property type="protein sequence ID" value="RDV15375.1"/>
    <property type="molecule type" value="Genomic_DNA"/>
</dbReference>
<comment type="caution">
    <text evidence="4">The sequence shown here is derived from an EMBL/GenBank/DDBJ whole genome shotgun (WGS) entry which is preliminary data.</text>
</comment>